<gene>
    <name evidence="2" type="ORF">GQ26_0430300</name>
</gene>
<reference key="1">
    <citation type="journal article" date="2014" name="PLoS Genet.">
        <title>Signature Gene Expression Reveals Novel Clues to the Molecular Mechanisms of Dimorphic Transition in Penicillium marneffei.</title>
        <authorList>
            <person name="Yang E."/>
            <person name="Wang G."/>
            <person name="Cai J."/>
            <person name="Woo P.C."/>
            <person name="Lau S.K."/>
            <person name="Yuen K.-Y."/>
            <person name="Chow W.-N."/>
            <person name="Lin X."/>
        </authorList>
    </citation>
    <scope>NUCLEOTIDE SEQUENCE [LARGE SCALE GENOMIC DNA]</scope>
    <source>
        <strain>PM1</strain>
    </source>
</reference>
<dbReference type="AlphaFoldDB" id="A0A093V767"/>
<feature type="region of interest" description="Disordered" evidence="1">
    <location>
        <begin position="1"/>
        <end position="54"/>
    </location>
</feature>
<organism evidence="2">
    <name type="scientific">Talaromyces marneffei PM1</name>
    <dbReference type="NCBI Taxonomy" id="1077442"/>
    <lineage>
        <taxon>Eukaryota</taxon>
        <taxon>Fungi</taxon>
        <taxon>Dikarya</taxon>
        <taxon>Ascomycota</taxon>
        <taxon>Pezizomycotina</taxon>
        <taxon>Eurotiomycetes</taxon>
        <taxon>Eurotiomycetidae</taxon>
        <taxon>Eurotiales</taxon>
        <taxon>Trichocomaceae</taxon>
        <taxon>Talaromyces</taxon>
        <taxon>Talaromyces sect. Talaromyces</taxon>
    </lineage>
</organism>
<dbReference type="EMBL" id="JPOX01000043">
    <property type="protein sequence ID" value="KFX42541.1"/>
    <property type="molecule type" value="Genomic_DNA"/>
</dbReference>
<evidence type="ECO:0000256" key="1">
    <source>
        <dbReference type="SAM" id="MobiDB-lite"/>
    </source>
</evidence>
<name>A0A093V767_TALMA</name>
<evidence type="ECO:0000313" key="2">
    <source>
        <dbReference type="EMBL" id="KFX42541.1"/>
    </source>
</evidence>
<accession>A0A093V767</accession>
<comment type="caution">
    <text evidence="2">The sequence shown here is derived from an EMBL/GenBank/DDBJ whole genome shotgun (WGS) entry which is preliminary data.</text>
</comment>
<reference evidence="2" key="2">
    <citation type="journal article" date="2014" name="PLoS Genet.">
        <title>Signature gene expression reveals novel clues to the molecular mechanisms of dimorphic transition in Penicillium marneffei.</title>
        <authorList>
            <person name="Yang E."/>
            <person name="Wang G."/>
            <person name="Cai J."/>
            <person name="Woo P.C."/>
            <person name="Lau S.K."/>
            <person name="Yuen K.-Y."/>
            <person name="Chow W.-N."/>
            <person name="Lin X."/>
        </authorList>
    </citation>
    <scope>NUCLEOTIDE SEQUENCE</scope>
    <source>
        <strain evidence="2">PM1</strain>
    </source>
</reference>
<dbReference type="HOGENOM" id="CLU_1042736_0_0_1"/>
<protein>
    <submittedName>
        <fullName evidence="2">Uncharacterized protein</fullName>
    </submittedName>
</protein>
<feature type="compositionally biased region" description="Low complexity" evidence="1">
    <location>
        <begin position="17"/>
        <end position="33"/>
    </location>
</feature>
<sequence>MDLSKILSYSLPSNAMESRSSSSSDTLETTTLRPEQLEDVADTASSDLPPNGKYPRAPAHEKIPNLVIDFLYGRPACLIHPSVWSHSGGRWLLAEDARLSFMLENLNLHESWPAVSQILNRDDDSIHARIRALAQKSTPKCVDCIRLEESVKVYRQNYFRSVLNARYNLDEGPIEVIIPPPRHIACGDPFPLPVVIKADSENRPYLSSVHISLDEQPHGSYQRSFPRKYGEQIAKPDIDSMHYPEAEVSSANLESMGVYRGVVGGQT</sequence>
<proteinExistence type="predicted"/>